<organism evidence="1 2">
    <name type="scientific">Camellia lanceoleosa</name>
    <dbReference type="NCBI Taxonomy" id="1840588"/>
    <lineage>
        <taxon>Eukaryota</taxon>
        <taxon>Viridiplantae</taxon>
        <taxon>Streptophyta</taxon>
        <taxon>Embryophyta</taxon>
        <taxon>Tracheophyta</taxon>
        <taxon>Spermatophyta</taxon>
        <taxon>Magnoliopsida</taxon>
        <taxon>eudicotyledons</taxon>
        <taxon>Gunneridae</taxon>
        <taxon>Pentapetalae</taxon>
        <taxon>asterids</taxon>
        <taxon>Ericales</taxon>
        <taxon>Theaceae</taxon>
        <taxon>Camellia</taxon>
    </lineage>
</organism>
<protein>
    <submittedName>
        <fullName evidence="1">Uncharacterized protein</fullName>
    </submittedName>
</protein>
<evidence type="ECO:0000313" key="1">
    <source>
        <dbReference type="EMBL" id="KAI8020686.1"/>
    </source>
</evidence>
<name>A0ACC0I574_9ERIC</name>
<evidence type="ECO:0000313" key="2">
    <source>
        <dbReference type="Proteomes" id="UP001060215"/>
    </source>
</evidence>
<gene>
    <name evidence="1" type="ORF">LOK49_LG03G02461</name>
</gene>
<proteinExistence type="predicted"/>
<dbReference type="EMBL" id="CM045763">
    <property type="protein sequence ID" value="KAI8020686.1"/>
    <property type="molecule type" value="Genomic_DNA"/>
</dbReference>
<accession>A0ACC0I574</accession>
<comment type="caution">
    <text evidence="1">The sequence shown here is derived from an EMBL/GenBank/DDBJ whole genome shotgun (WGS) entry which is preliminary data.</text>
</comment>
<dbReference type="Proteomes" id="UP001060215">
    <property type="component" value="Chromosome 6"/>
</dbReference>
<keyword evidence="2" id="KW-1185">Reference proteome</keyword>
<sequence length="92" mass="10144">MEQVVKADDCIGPEVEKLVASFPNGGVLLLENVRFYKEKKKNEPKFAKKLASLANLHVSDAFGTAHRAHASIEGVTKFLKPFVFGFLLQKVG</sequence>
<reference evidence="1 2" key="1">
    <citation type="journal article" date="2022" name="Plant J.">
        <title>Chromosome-level genome of Camellia lanceoleosa provides a valuable resource for understanding genome evolution and self-incompatibility.</title>
        <authorList>
            <person name="Gong W."/>
            <person name="Xiao S."/>
            <person name="Wang L."/>
            <person name="Liao Z."/>
            <person name="Chang Y."/>
            <person name="Mo W."/>
            <person name="Hu G."/>
            <person name="Li W."/>
            <person name="Zhao G."/>
            <person name="Zhu H."/>
            <person name="Hu X."/>
            <person name="Ji K."/>
            <person name="Xiang X."/>
            <person name="Song Q."/>
            <person name="Yuan D."/>
            <person name="Jin S."/>
            <person name="Zhang L."/>
        </authorList>
    </citation>
    <scope>NUCLEOTIDE SEQUENCE [LARGE SCALE GENOMIC DNA]</scope>
    <source>
        <strain evidence="1">SQ_2022a</strain>
    </source>
</reference>